<organism evidence="8 9">
    <name type="scientific">Defluviitoga tunisiensis</name>
    <dbReference type="NCBI Taxonomy" id="1006576"/>
    <lineage>
        <taxon>Bacteria</taxon>
        <taxon>Thermotogati</taxon>
        <taxon>Thermotogota</taxon>
        <taxon>Thermotogae</taxon>
        <taxon>Petrotogales</taxon>
        <taxon>Petrotogaceae</taxon>
        <taxon>Defluviitoga</taxon>
    </lineage>
</organism>
<comment type="subcellular location">
    <subcellularLocation>
        <location evidence="1">Cell membrane</location>
        <topology evidence="1">Lipid-anchor</topology>
    </subcellularLocation>
</comment>
<dbReference type="STRING" id="1006576.DTL3_1256"/>
<accession>A0A0C7P3U4</accession>
<evidence type="ECO:0000256" key="1">
    <source>
        <dbReference type="ARBA" id="ARBA00004193"/>
    </source>
</evidence>
<protein>
    <submittedName>
        <fullName evidence="8">Basic membrane lipoprotein</fullName>
    </submittedName>
</protein>
<dbReference type="InterPro" id="IPR028082">
    <property type="entry name" value="Peripla_BP_I"/>
</dbReference>
<dbReference type="HOGENOM" id="CLU_038813_0_0_0"/>
<dbReference type="InterPro" id="IPR003760">
    <property type="entry name" value="PnrA-like"/>
</dbReference>
<evidence type="ECO:0000313" key="8">
    <source>
        <dbReference type="EMBL" id="CEP78554.1"/>
    </source>
</evidence>
<evidence type="ECO:0000313" key="9">
    <source>
        <dbReference type="Proteomes" id="UP000032809"/>
    </source>
</evidence>
<feature type="domain" description="ABC transporter substrate-binding protein PnrA-like" evidence="7">
    <location>
        <begin position="21"/>
        <end position="349"/>
    </location>
</feature>
<dbReference type="PANTHER" id="PTHR34296:SF2">
    <property type="entry name" value="ABC TRANSPORTER GUANOSINE-BINDING PROTEIN NUPN"/>
    <property type="match status" value="1"/>
</dbReference>
<keyword evidence="9" id="KW-1185">Reference proteome</keyword>
<name>A0A0C7P3U4_DEFTU</name>
<sequence>MKKFLSFVLITLFVVSSFALKVVMVTDVGGLGDKSFNDGAWEGILKAEKELPNIEKDILVSKEQTDYIPNLTRAAKEGDVVIGVGFMMGDALYNLATQYPDVFFIGIDIDPSPDQVIPKNLALYSFSEQEAGFLGGYVAASVTKSGIIGFVGGQDLPPVRRYEIGYRAGVEAYNQLHDANVKVIVGYTGTFEEPAKGKQMTLSQYGSGADIVFACAGATGNGVIDAAKETGMSFYNLPANAPLEQVIDKYFEMGKGYFAIGVDVDQDYMAPGYVLLSITKKIDIATFEGISNAQSPRYFQSGHKLMGIADDGVGISQMKYTKGLVSNEILAELAYLQKLAKEGKINIPSTEAELSTIDVSYIEFPF</sequence>
<dbReference type="EMBL" id="LN824141">
    <property type="protein sequence ID" value="CEP78554.1"/>
    <property type="molecule type" value="Genomic_DNA"/>
</dbReference>
<keyword evidence="4" id="KW-0732">Signal</keyword>
<dbReference type="PANTHER" id="PTHR34296">
    <property type="entry name" value="TRANSCRIPTIONAL ACTIVATOR PROTEIN MED"/>
    <property type="match status" value="1"/>
</dbReference>
<gene>
    <name evidence="8" type="ORF">DTL3_1256</name>
</gene>
<dbReference type="GO" id="GO:0005886">
    <property type="term" value="C:plasma membrane"/>
    <property type="evidence" value="ECO:0007669"/>
    <property type="project" value="UniProtKB-SubCell"/>
</dbReference>
<dbReference type="Gene3D" id="3.40.50.2300">
    <property type="match status" value="2"/>
</dbReference>
<evidence type="ECO:0000256" key="4">
    <source>
        <dbReference type="ARBA" id="ARBA00022729"/>
    </source>
</evidence>
<evidence type="ECO:0000256" key="3">
    <source>
        <dbReference type="ARBA" id="ARBA00022475"/>
    </source>
</evidence>
<dbReference type="KEGG" id="dtn:DTL3_1256"/>
<keyword evidence="5" id="KW-0472">Membrane</keyword>
<reference evidence="9" key="1">
    <citation type="submission" date="2014-11" db="EMBL/GenBank/DDBJ databases">
        <authorList>
            <person name="Wibberg D."/>
        </authorList>
    </citation>
    <scope>NUCLEOTIDE SEQUENCE [LARGE SCALE GENOMIC DNA]</scope>
    <source>
        <strain evidence="9">L3</strain>
    </source>
</reference>
<keyword evidence="3" id="KW-1003">Cell membrane</keyword>
<proteinExistence type="inferred from homology"/>
<dbReference type="OrthoDB" id="9769871at2"/>
<keyword evidence="6 8" id="KW-0449">Lipoprotein</keyword>
<evidence type="ECO:0000256" key="5">
    <source>
        <dbReference type="ARBA" id="ARBA00023136"/>
    </source>
</evidence>
<dbReference type="AlphaFoldDB" id="A0A0C7P3U4"/>
<dbReference type="Pfam" id="PF02608">
    <property type="entry name" value="Bmp"/>
    <property type="match status" value="1"/>
</dbReference>
<dbReference type="CDD" id="cd06354">
    <property type="entry name" value="PBP1_PrnA-like"/>
    <property type="match status" value="1"/>
</dbReference>
<evidence type="ECO:0000259" key="7">
    <source>
        <dbReference type="Pfam" id="PF02608"/>
    </source>
</evidence>
<dbReference type="Proteomes" id="UP000032809">
    <property type="component" value="Chromosome I"/>
</dbReference>
<dbReference type="RefSeq" id="WP_045087977.1">
    <property type="nucleotide sequence ID" value="NZ_LN824141.1"/>
</dbReference>
<evidence type="ECO:0000256" key="6">
    <source>
        <dbReference type="ARBA" id="ARBA00023288"/>
    </source>
</evidence>
<comment type="similarity">
    <text evidence="2">Belongs to the BMP lipoprotein family.</text>
</comment>
<dbReference type="SUPFAM" id="SSF53822">
    <property type="entry name" value="Periplasmic binding protein-like I"/>
    <property type="match status" value="1"/>
</dbReference>
<dbReference type="InterPro" id="IPR050957">
    <property type="entry name" value="BMP_lipoprotein"/>
</dbReference>
<evidence type="ECO:0000256" key="2">
    <source>
        <dbReference type="ARBA" id="ARBA00008610"/>
    </source>
</evidence>